<feature type="domain" description="Ig-like" evidence="6">
    <location>
        <begin position="856"/>
        <end position="944"/>
    </location>
</feature>
<dbReference type="AlphaFoldDB" id="W5K3G0"/>
<evidence type="ECO:0000259" key="6">
    <source>
        <dbReference type="PROSITE" id="PS50835"/>
    </source>
</evidence>
<dbReference type="GO" id="GO:0007166">
    <property type="term" value="P:cell surface receptor signaling pathway"/>
    <property type="evidence" value="ECO:0007669"/>
    <property type="project" value="TreeGrafter"/>
</dbReference>
<dbReference type="GO" id="GO:0004888">
    <property type="term" value="F:transmembrane signaling receptor activity"/>
    <property type="evidence" value="ECO:0007669"/>
    <property type="project" value="TreeGrafter"/>
</dbReference>
<organism evidence="7 8">
    <name type="scientific">Astyanax mexicanus</name>
    <name type="common">Blind cave fish</name>
    <name type="synonym">Astyanax fasciatus mexicanus</name>
    <dbReference type="NCBI Taxonomy" id="7994"/>
    <lineage>
        <taxon>Eukaryota</taxon>
        <taxon>Metazoa</taxon>
        <taxon>Chordata</taxon>
        <taxon>Craniata</taxon>
        <taxon>Vertebrata</taxon>
        <taxon>Euteleostomi</taxon>
        <taxon>Actinopterygii</taxon>
        <taxon>Neopterygii</taxon>
        <taxon>Teleostei</taxon>
        <taxon>Ostariophysi</taxon>
        <taxon>Characiformes</taxon>
        <taxon>Characoidei</taxon>
        <taxon>Acestrorhamphidae</taxon>
        <taxon>Acestrorhamphinae</taxon>
        <taxon>Astyanax</taxon>
    </lineage>
</organism>
<dbReference type="Bgee" id="ENSAMXG00000002081">
    <property type="expression patterns" value="Expressed in zone of skin and 12 other cell types or tissues"/>
</dbReference>
<feature type="region of interest" description="Disordered" evidence="3">
    <location>
        <begin position="1095"/>
        <end position="1116"/>
    </location>
</feature>
<dbReference type="Proteomes" id="UP000018467">
    <property type="component" value="Unassembled WGS sequence"/>
</dbReference>
<reference evidence="8" key="2">
    <citation type="journal article" date="2014" name="Nat. Commun.">
        <title>The cavefish genome reveals candidate genes for eye loss.</title>
        <authorList>
            <person name="McGaugh S.E."/>
            <person name="Gross J.B."/>
            <person name="Aken B."/>
            <person name="Blin M."/>
            <person name="Borowsky R."/>
            <person name="Chalopin D."/>
            <person name="Hinaux H."/>
            <person name="Jeffery W.R."/>
            <person name="Keene A."/>
            <person name="Ma L."/>
            <person name="Minx P."/>
            <person name="Murphy D."/>
            <person name="O'Quin K.E."/>
            <person name="Retaux S."/>
            <person name="Rohner N."/>
            <person name="Searle S.M."/>
            <person name="Stahl B.A."/>
            <person name="Tabin C."/>
            <person name="Volff J.N."/>
            <person name="Yoshizawa M."/>
            <person name="Warren W.C."/>
        </authorList>
    </citation>
    <scope>NUCLEOTIDE SEQUENCE [LARGE SCALE GENOMIC DNA]</scope>
    <source>
        <strain evidence="8">female</strain>
    </source>
</reference>
<feature type="domain" description="Ig-like" evidence="6">
    <location>
        <begin position="395"/>
        <end position="482"/>
    </location>
</feature>
<dbReference type="InterPro" id="IPR003598">
    <property type="entry name" value="Ig_sub2"/>
</dbReference>
<dbReference type="eggNOG" id="KOG3509">
    <property type="taxonomic scope" value="Eukaryota"/>
</dbReference>
<dbReference type="Pfam" id="PF13895">
    <property type="entry name" value="Ig_2"/>
    <property type="match status" value="2"/>
</dbReference>
<feature type="domain" description="Ig-like" evidence="6">
    <location>
        <begin position="306"/>
        <end position="383"/>
    </location>
</feature>
<dbReference type="SMART" id="SM00408">
    <property type="entry name" value="IGc2"/>
    <property type="match status" value="10"/>
</dbReference>
<feature type="domain" description="Ig-like" evidence="6">
    <location>
        <begin position="761"/>
        <end position="849"/>
    </location>
</feature>
<keyword evidence="4" id="KW-1133">Transmembrane helix</keyword>
<dbReference type="InterPro" id="IPR013783">
    <property type="entry name" value="Ig-like_fold"/>
</dbReference>
<dbReference type="PANTHER" id="PTHR11481:SF60">
    <property type="entry name" value="IG-LIKE DOMAIN-CONTAINING PROTEIN"/>
    <property type="match status" value="1"/>
</dbReference>
<name>W5K3G0_ASTMX</name>
<dbReference type="Pfam" id="PF13927">
    <property type="entry name" value="Ig_3"/>
    <property type="match status" value="7"/>
</dbReference>
<dbReference type="SUPFAM" id="SSF48726">
    <property type="entry name" value="Immunoglobulin"/>
    <property type="match status" value="10"/>
</dbReference>
<keyword evidence="4" id="KW-0472">Membrane</keyword>
<dbReference type="SMART" id="SM00409">
    <property type="entry name" value="IG"/>
    <property type="match status" value="11"/>
</dbReference>
<dbReference type="Gene3D" id="2.60.40.10">
    <property type="entry name" value="Immunoglobulins"/>
    <property type="match status" value="11"/>
</dbReference>
<feature type="domain" description="Ig-like" evidence="6">
    <location>
        <begin position="211"/>
        <end position="297"/>
    </location>
</feature>
<dbReference type="PROSITE" id="PS50835">
    <property type="entry name" value="IG_LIKE"/>
    <property type="match status" value="11"/>
</dbReference>
<reference evidence="7" key="3">
    <citation type="submission" date="2025-08" db="UniProtKB">
        <authorList>
            <consortium name="Ensembl"/>
        </authorList>
    </citation>
    <scope>IDENTIFICATION</scope>
</reference>
<feature type="region of interest" description="Disordered" evidence="3">
    <location>
        <begin position="1151"/>
        <end position="1171"/>
    </location>
</feature>
<reference evidence="8" key="1">
    <citation type="submission" date="2013-03" db="EMBL/GenBank/DDBJ databases">
        <authorList>
            <person name="Jeffery W."/>
            <person name="Warren W."/>
            <person name="Wilson R.K."/>
        </authorList>
    </citation>
    <scope>NUCLEOTIDE SEQUENCE</scope>
    <source>
        <strain evidence="8">female</strain>
    </source>
</reference>
<dbReference type="InterPro" id="IPR036179">
    <property type="entry name" value="Ig-like_dom_sf"/>
</dbReference>
<dbReference type="InParanoid" id="W5K3G0"/>
<dbReference type="InterPro" id="IPR007110">
    <property type="entry name" value="Ig-like_dom"/>
</dbReference>
<keyword evidence="8" id="KW-1185">Reference proteome</keyword>
<evidence type="ECO:0000313" key="7">
    <source>
        <dbReference type="Ensembl" id="ENSAMXP00000002121.2"/>
    </source>
</evidence>
<evidence type="ECO:0000256" key="4">
    <source>
        <dbReference type="SAM" id="Phobius"/>
    </source>
</evidence>
<feature type="domain" description="Ig-like" evidence="6">
    <location>
        <begin position="968"/>
        <end position="1027"/>
    </location>
</feature>
<dbReference type="InterPro" id="IPR050488">
    <property type="entry name" value="Ig_Fc_receptor"/>
</dbReference>
<accession>W5K3G0</accession>
<feature type="domain" description="Ig-like" evidence="6">
    <location>
        <begin position="489"/>
        <end position="562"/>
    </location>
</feature>
<reference evidence="7" key="4">
    <citation type="submission" date="2025-09" db="UniProtKB">
        <authorList>
            <consortium name="Ensembl"/>
        </authorList>
    </citation>
    <scope>IDENTIFICATION</scope>
</reference>
<keyword evidence="2" id="KW-1015">Disulfide bond</keyword>
<dbReference type="Ensembl" id="ENSAMXT00000002121.2">
    <property type="protein sequence ID" value="ENSAMXP00000002121.2"/>
    <property type="gene ID" value="ENSAMXG00000002081.2"/>
</dbReference>
<sequence length="1171" mass="131572">MALIKFILATAVASMVLSLSNGEDTVGKPTIQQSPSFSMIYTGEQVTLTCKVKEQSSDWKFYWYKTSEKSKHLNSDTSKSTYTINSAQVSDSGTYMCRVQKGNSSISPEVNHDLTVKSPPEPKITQTSGWDRVFPGEKVTLKCVILDKPTDWNYVWLLNNNPVAGSGDTLTISSIKQGQGGHYTCQTELQNRPKTQVKSSSFTLTVYAGNPNLLLGKTPSYSVFYVGEQVTLTCEVQQPFSEWKFFWYKASDKSKQLNRDTSTSSYTINAVQVSDGDTYVCQVKRGDGDFQHEENFDLTVKSPPEPKISQTSGWDRVFPGEKVTLKCEIPDKSRDWKYVWLLNNNPVAGSGDTLNISPINQGQGGDYTCQTELQNRPKTQKLSPSFKLIVYAGKPTLRQGQNPAFSVIYPGEQVTLTCEVQEQSSDWKYHWYKIPDKSNHLNSDTTKSSYTINSVQVSDGGTYVCRVIRGENFQHEVNHQLTVKSPPQPNIIQTSGWDRVFPGEKVILKCEIPDKHMDWKYMWLLNNIPVVGSGDTLNISSINHNYHGNFTCQTELQNRPMTQVKSPSFTLTVYAGNPTLLLGKTPSYNVFYTGEQVTLTCEVQEQSSDWKFYWYKTSEKLNPLNSDSSKSSYTINAVQVSDNGTYVCQVKRGENFQHEKKNDITVKGPPEPKVNQKSGWERVFPGEKVTLKCEIPDKSTDWNYVWFLNNNPVAGSGDTLTISSINQGQGGHYTCQTELQNRPKTQVKSSSFTLTVYAGKPTLLLGQEPAYSVIYTGEQVTLTCKVQEQSSGWKYHWYNITDKSKHLNSDTTKSNYTINAAQPSDDGTYVCRVIRGENDFQHEVNRNLTVKNPPQPKVSLTSGWDTLFTEEEMTVKCEVSDTSGERWKKTWFKDSQQIFSHAHVNMTGNRLSILSAKQSDAGSYTCLTELEKRPKSEATSTTFSLAVHARAHTVLTLETSWTDIMSVDTLTLKCEVQDETYGWNYTWYKDGVFEVSTNEERYSVKATEETFESEYKCRGNRTERPLYSSFSEGFRANKLVLKRKILLAFSGCVVCSIILLIIGCIVLRVTRKPEKKEAVKEDLFISMTNSKTETTSPLQEYLKENGPPVDKGEHNESTASAAMDEIKDAVVDVDVLPAKNTGGFTSFQVEKSAGNGLKSEEHDESAALLKK</sequence>
<keyword evidence="1 5" id="KW-0732">Signal</keyword>
<dbReference type="GeneTree" id="ENSGT00940000165428"/>
<keyword evidence="4" id="KW-0812">Transmembrane</keyword>
<feature type="chain" id="PRO_5017340470" evidence="5">
    <location>
        <begin position="23"/>
        <end position="1171"/>
    </location>
</feature>
<feature type="signal peptide" evidence="5">
    <location>
        <begin position="1"/>
        <end position="22"/>
    </location>
</feature>
<feature type="domain" description="Ig-like" evidence="6">
    <location>
        <begin position="578"/>
        <end position="665"/>
    </location>
</feature>
<evidence type="ECO:0000256" key="2">
    <source>
        <dbReference type="ARBA" id="ARBA00023157"/>
    </source>
</evidence>
<dbReference type="InterPro" id="IPR003599">
    <property type="entry name" value="Ig_sub"/>
</dbReference>
<evidence type="ECO:0000256" key="3">
    <source>
        <dbReference type="SAM" id="MobiDB-lite"/>
    </source>
</evidence>
<evidence type="ECO:0000256" key="1">
    <source>
        <dbReference type="ARBA" id="ARBA00022729"/>
    </source>
</evidence>
<evidence type="ECO:0000256" key="5">
    <source>
        <dbReference type="SAM" id="SignalP"/>
    </source>
</evidence>
<feature type="domain" description="Ig-like" evidence="6">
    <location>
        <begin position="672"/>
        <end position="755"/>
    </location>
</feature>
<dbReference type="PANTHER" id="PTHR11481">
    <property type="entry name" value="IMMUNOGLOBULIN FC RECEPTOR"/>
    <property type="match status" value="1"/>
</dbReference>
<feature type="domain" description="Ig-like" evidence="6">
    <location>
        <begin position="122"/>
        <end position="205"/>
    </location>
</feature>
<feature type="domain" description="Ig-like" evidence="6">
    <location>
        <begin position="29"/>
        <end position="107"/>
    </location>
</feature>
<evidence type="ECO:0000313" key="8">
    <source>
        <dbReference type="Proteomes" id="UP000018467"/>
    </source>
</evidence>
<dbReference type="GO" id="GO:0006955">
    <property type="term" value="P:immune response"/>
    <property type="evidence" value="ECO:0007669"/>
    <property type="project" value="TreeGrafter"/>
</dbReference>
<dbReference type="GO" id="GO:0009897">
    <property type="term" value="C:external side of plasma membrane"/>
    <property type="evidence" value="ECO:0007669"/>
    <property type="project" value="TreeGrafter"/>
</dbReference>
<proteinExistence type="predicted"/>
<protein>
    <submittedName>
        <fullName evidence="7">Hemicentin-1-like</fullName>
    </submittedName>
</protein>
<dbReference type="HOGENOM" id="CLU_427546_0_0_1"/>
<feature type="transmembrane region" description="Helical" evidence="4">
    <location>
        <begin position="1045"/>
        <end position="1067"/>
    </location>
</feature>